<name>A0A2T7PR74_POMCA</name>
<comment type="caution">
    <text evidence="2">The sequence shown here is derived from an EMBL/GenBank/DDBJ whole genome shotgun (WGS) entry which is preliminary data.</text>
</comment>
<evidence type="ECO:0000256" key="1">
    <source>
        <dbReference type="SAM" id="MobiDB-lite"/>
    </source>
</evidence>
<protein>
    <submittedName>
        <fullName evidence="2">Uncharacterized protein</fullName>
    </submittedName>
</protein>
<dbReference type="EMBL" id="PZQS01000002">
    <property type="protein sequence ID" value="PVD35890.1"/>
    <property type="molecule type" value="Genomic_DNA"/>
</dbReference>
<evidence type="ECO:0000313" key="3">
    <source>
        <dbReference type="Proteomes" id="UP000245119"/>
    </source>
</evidence>
<dbReference type="AlphaFoldDB" id="A0A2T7PR74"/>
<accession>A0A2T7PR74</accession>
<reference evidence="2 3" key="1">
    <citation type="submission" date="2018-04" db="EMBL/GenBank/DDBJ databases">
        <title>The genome of golden apple snail Pomacea canaliculata provides insight into stress tolerance and invasive adaptation.</title>
        <authorList>
            <person name="Liu C."/>
            <person name="Liu B."/>
            <person name="Ren Y."/>
            <person name="Zhang Y."/>
            <person name="Wang H."/>
            <person name="Li S."/>
            <person name="Jiang F."/>
            <person name="Yin L."/>
            <person name="Zhang G."/>
            <person name="Qian W."/>
            <person name="Fan W."/>
        </authorList>
    </citation>
    <scope>NUCLEOTIDE SEQUENCE [LARGE SCALE GENOMIC DNA]</scope>
    <source>
        <strain evidence="2">SZHN2017</strain>
        <tissue evidence="2">Muscle</tissue>
    </source>
</reference>
<evidence type="ECO:0000313" key="2">
    <source>
        <dbReference type="EMBL" id="PVD35890.1"/>
    </source>
</evidence>
<proteinExistence type="predicted"/>
<organism evidence="2 3">
    <name type="scientific">Pomacea canaliculata</name>
    <name type="common">Golden apple snail</name>
    <dbReference type="NCBI Taxonomy" id="400727"/>
    <lineage>
        <taxon>Eukaryota</taxon>
        <taxon>Metazoa</taxon>
        <taxon>Spiralia</taxon>
        <taxon>Lophotrochozoa</taxon>
        <taxon>Mollusca</taxon>
        <taxon>Gastropoda</taxon>
        <taxon>Caenogastropoda</taxon>
        <taxon>Architaenioglossa</taxon>
        <taxon>Ampullarioidea</taxon>
        <taxon>Ampullariidae</taxon>
        <taxon>Pomacea</taxon>
    </lineage>
</organism>
<dbReference type="Proteomes" id="UP000245119">
    <property type="component" value="Linkage Group LG2"/>
</dbReference>
<gene>
    <name evidence="2" type="ORF">C0Q70_02859</name>
</gene>
<sequence length="67" mass="7424">MSRVLFASRPSSRDSNHPNNERQSARAAARTVPDYWREGVLPPLAKSASRLKAKIIFFTQRGGGKAL</sequence>
<keyword evidence="3" id="KW-1185">Reference proteome</keyword>
<feature type="region of interest" description="Disordered" evidence="1">
    <location>
        <begin position="1"/>
        <end position="30"/>
    </location>
</feature>
<feature type="compositionally biased region" description="Basic and acidic residues" evidence="1">
    <location>
        <begin position="11"/>
        <end position="24"/>
    </location>
</feature>